<sequence length="340" mass="34485">MSAQAGWYPDPGGGQDLYRYWDGRAWSAATSPHPGAPPPAQGLVGSPAAAQPLGAQPGYGYGTGQTTGTTSGQVPGHGSGGPAYGGTGYGAGGPSSGAGSAYAAYQQVPRRRGAVGWWLAGAAVLVVLVVLAVVAVRAATGAGGGLSPLPGGQGSQNACPTPEENPTMSPDPADGRVHGGPVSYPRLGAPWSAPEYDDRVPFGTDTQVQQITVEPNYNPGASWVASVLVAELQAGDGFFSPEQGSQVVVKCILGAFYGNAPVTSDVKVNEAATIDGRDAWIVESQLSFDIPNLETKGELLLVAIVSAGATSGLYYASIPDSRPELVQPARDALEQLQVDG</sequence>
<evidence type="ECO:0000256" key="1">
    <source>
        <dbReference type="SAM" id="MobiDB-lite"/>
    </source>
</evidence>
<keyword evidence="2" id="KW-1133">Transmembrane helix</keyword>
<evidence type="ECO:0000313" key="4">
    <source>
        <dbReference type="EMBL" id="CAA9327622.1"/>
    </source>
</evidence>
<accession>A0A6J4LBP7</accession>
<dbReference type="InterPro" id="IPR018929">
    <property type="entry name" value="DUF2510"/>
</dbReference>
<keyword evidence="2" id="KW-0472">Membrane</keyword>
<dbReference type="Pfam" id="PF10708">
    <property type="entry name" value="DUF2510"/>
    <property type="match status" value="1"/>
</dbReference>
<feature type="region of interest" description="Disordered" evidence="1">
    <location>
        <begin position="29"/>
        <end position="81"/>
    </location>
</feature>
<dbReference type="AlphaFoldDB" id="A0A6J4LBP7"/>
<reference evidence="4" key="1">
    <citation type="submission" date="2020-02" db="EMBL/GenBank/DDBJ databases">
        <authorList>
            <person name="Meier V. D."/>
        </authorList>
    </citation>
    <scope>NUCLEOTIDE SEQUENCE</scope>
    <source>
        <strain evidence="4">AVDCRST_MAG48</strain>
    </source>
</reference>
<name>A0A6J4LBP7_9ACTN</name>
<organism evidence="4">
    <name type="scientific">uncultured Friedmanniella sp</name>
    <dbReference type="NCBI Taxonomy" id="335381"/>
    <lineage>
        <taxon>Bacteria</taxon>
        <taxon>Bacillati</taxon>
        <taxon>Actinomycetota</taxon>
        <taxon>Actinomycetes</taxon>
        <taxon>Propionibacteriales</taxon>
        <taxon>Nocardioidaceae</taxon>
        <taxon>Friedmanniella</taxon>
        <taxon>environmental samples</taxon>
    </lineage>
</organism>
<proteinExistence type="predicted"/>
<protein>
    <recommendedName>
        <fullName evidence="3">DUF2510 domain-containing protein</fullName>
    </recommendedName>
</protein>
<feature type="domain" description="DUF2510" evidence="3">
    <location>
        <begin position="5"/>
        <end position="38"/>
    </location>
</feature>
<feature type="compositionally biased region" description="Low complexity" evidence="1">
    <location>
        <begin position="45"/>
        <end position="56"/>
    </location>
</feature>
<gene>
    <name evidence="4" type="ORF">AVDCRST_MAG48-2974</name>
</gene>
<evidence type="ECO:0000259" key="3">
    <source>
        <dbReference type="Pfam" id="PF10708"/>
    </source>
</evidence>
<feature type="compositionally biased region" description="Gly residues" evidence="1">
    <location>
        <begin position="143"/>
        <end position="154"/>
    </location>
</feature>
<keyword evidence="2" id="KW-0812">Transmembrane</keyword>
<evidence type="ECO:0000256" key="2">
    <source>
        <dbReference type="SAM" id="Phobius"/>
    </source>
</evidence>
<feature type="transmembrane region" description="Helical" evidence="2">
    <location>
        <begin position="115"/>
        <end position="136"/>
    </location>
</feature>
<feature type="region of interest" description="Disordered" evidence="1">
    <location>
        <begin position="143"/>
        <end position="183"/>
    </location>
</feature>
<dbReference type="EMBL" id="CADCTS010000425">
    <property type="protein sequence ID" value="CAA9327622.1"/>
    <property type="molecule type" value="Genomic_DNA"/>
</dbReference>